<dbReference type="EMBL" id="LT594511">
    <property type="protein sequence ID" value="SBT76337.1"/>
    <property type="molecule type" value="Genomic_DNA"/>
</dbReference>
<feature type="binding site" evidence="10">
    <location>
        <position position="414"/>
    </location>
    <ligand>
        <name>S-adenosyl-L-methionine</name>
        <dbReference type="ChEBI" id="CHEBI:59789"/>
    </ligand>
</feature>
<evidence type="ECO:0000256" key="2">
    <source>
        <dbReference type="ARBA" id="ARBA00022490"/>
    </source>
</evidence>
<gene>
    <name evidence="14" type="primary">PowCR01_070016400</name>
    <name evidence="14" type="ORF">POWCR01_070016400</name>
</gene>
<dbReference type="GO" id="GO:0005634">
    <property type="term" value="C:nucleus"/>
    <property type="evidence" value="ECO:0007669"/>
    <property type="project" value="UniProtKB-SubCell"/>
</dbReference>
<name>A0A1C3KQG4_PLAOA</name>
<dbReference type="GO" id="GO:0002939">
    <property type="term" value="P:tRNA N1-guanine methylation"/>
    <property type="evidence" value="ECO:0007669"/>
    <property type="project" value="TreeGrafter"/>
</dbReference>
<protein>
    <recommendedName>
        <fullName evidence="10">tRNA (guanine(37)-N1)-methyltransferase</fullName>
        <ecNumber evidence="10">2.1.1.228</ecNumber>
    </recommendedName>
    <alternativeName>
        <fullName evidence="10">M1G-methyltransferase</fullName>
    </alternativeName>
    <alternativeName>
        <fullName evidence="10">tRNA [GM37] methyltransferase</fullName>
    </alternativeName>
    <alternativeName>
        <fullName evidence="10">tRNA methyltransferase 5 homolog</fullName>
    </alternativeName>
</protein>
<proteinExistence type="inferred from homology"/>
<evidence type="ECO:0000256" key="8">
    <source>
        <dbReference type="ARBA" id="ARBA00023242"/>
    </source>
</evidence>
<feature type="chain" id="PRO_5008677978" description="tRNA (guanine(37)-N1)-methyltransferase" evidence="12">
    <location>
        <begin position="20"/>
        <end position="784"/>
    </location>
</feature>
<evidence type="ECO:0000256" key="12">
    <source>
        <dbReference type="SAM" id="SignalP"/>
    </source>
</evidence>
<dbReference type="Proteomes" id="UP000243200">
    <property type="component" value="Chromosome 7"/>
</dbReference>
<keyword evidence="2 10" id="KW-0963">Cytoplasm</keyword>
<dbReference type="PANTHER" id="PTHR23245:SF43">
    <property type="entry name" value="TRNA (GUANINE(37)-N1)-METHYLTRANSFERASE 2"/>
    <property type="match status" value="1"/>
</dbReference>
<feature type="binding site" evidence="10">
    <location>
        <begin position="452"/>
        <end position="453"/>
    </location>
    <ligand>
        <name>S-adenosyl-L-methionine</name>
        <dbReference type="ChEBI" id="CHEBI:59789"/>
    </ligand>
</feature>
<feature type="signal peptide" evidence="12">
    <location>
        <begin position="1"/>
        <end position="19"/>
    </location>
</feature>
<dbReference type="Gene3D" id="3.30.300.110">
    <property type="entry name" value="Met-10+ protein-like domains"/>
    <property type="match status" value="1"/>
</dbReference>
<feature type="domain" description="SAM-dependent methyltransferase TRM5/TYW2-type" evidence="13">
    <location>
        <begin position="325"/>
        <end position="780"/>
    </location>
</feature>
<dbReference type="GO" id="GO:0070901">
    <property type="term" value="P:mitochondrial tRNA methylation"/>
    <property type="evidence" value="ECO:0007669"/>
    <property type="project" value="UniProtKB-ARBA"/>
</dbReference>
<evidence type="ECO:0000256" key="4">
    <source>
        <dbReference type="ARBA" id="ARBA00022679"/>
    </source>
</evidence>
<dbReference type="PROSITE" id="PS51684">
    <property type="entry name" value="SAM_MT_TRM5_TYW2"/>
    <property type="match status" value="1"/>
</dbReference>
<dbReference type="InterPro" id="IPR025792">
    <property type="entry name" value="tRNA_Gua_MeTrfase_euk"/>
</dbReference>
<dbReference type="OrthoDB" id="408788at2759"/>
<evidence type="ECO:0000256" key="10">
    <source>
        <dbReference type="HAMAP-Rule" id="MF_03152"/>
    </source>
</evidence>
<dbReference type="VEuPathDB" id="PlasmoDB:PocGH01_07021700"/>
<comment type="function">
    <text evidence="10">Specifically methylates the N1 position of guanosine-37 in various cytoplasmic and mitochondrial tRNAs. Methylation is not dependent on the nature of the nucleoside 5' of the target nucleoside. This is the first step in the biosynthesis of wybutosine (yW), a modified base adjacent to the anticodon of tRNAs and required for accurate decoding.</text>
</comment>
<accession>A0A1C3KQG4</accession>
<evidence type="ECO:0000256" key="3">
    <source>
        <dbReference type="ARBA" id="ARBA00022603"/>
    </source>
</evidence>
<feature type="binding site" evidence="10">
    <location>
        <position position="696"/>
    </location>
    <ligand>
        <name>S-adenosyl-L-methionine</name>
        <dbReference type="ChEBI" id="CHEBI:59789"/>
    </ligand>
</feature>
<keyword evidence="3 10" id="KW-0489">Methyltransferase</keyword>
<keyword evidence="8 10" id="KW-0539">Nucleus</keyword>
<evidence type="ECO:0000256" key="1">
    <source>
        <dbReference type="ARBA" id="ARBA00009775"/>
    </source>
</evidence>
<comment type="catalytic activity">
    <reaction evidence="9 10">
        <text>guanosine(37) in tRNA + S-adenosyl-L-methionine = N(1)-methylguanosine(37) in tRNA + S-adenosyl-L-homocysteine + H(+)</text>
        <dbReference type="Rhea" id="RHEA:36899"/>
        <dbReference type="Rhea" id="RHEA-COMP:10145"/>
        <dbReference type="Rhea" id="RHEA-COMP:10147"/>
        <dbReference type="ChEBI" id="CHEBI:15378"/>
        <dbReference type="ChEBI" id="CHEBI:57856"/>
        <dbReference type="ChEBI" id="CHEBI:59789"/>
        <dbReference type="ChEBI" id="CHEBI:73542"/>
        <dbReference type="ChEBI" id="CHEBI:74269"/>
        <dbReference type="EC" id="2.1.1.228"/>
    </reaction>
</comment>
<dbReference type="InterPro" id="IPR056743">
    <property type="entry name" value="TRM5-TYW2-like_MTfase"/>
</dbReference>
<dbReference type="Gene3D" id="3.40.50.150">
    <property type="entry name" value="Vaccinia Virus protein VP39"/>
    <property type="match status" value="2"/>
</dbReference>
<dbReference type="PANTHER" id="PTHR23245">
    <property type="entry name" value="TRNA METHYLTRANSFERASE"/>
    <property type="match status" value="1"/>
</dbReference>
<dbReference type="Pfam" id="PF25133">
    <property type="entry name" value="TYW2_N_2"/>
    <property type="match status" value="1"/>
</dbReference>
<dbReference type="FunFam" id="3.30.300.110:FF:000001">
    <property type="entry name" value="tRNA (guanine(37)-N1)-methyltransferase"/>
    <property type="match status" value="1"/>
</dbReference>
<dbReference type="HAMAP" id="MF_03152">
    <property type="entry name" value="TRM5"/>
    <property type="match status" value="1"/>
</dbReference>
<reference evidence="14 15" key="1">
    <citation type="submission" date="2016-06" db="EMBL/GenBank/DDBJ databases">
        <authorList>
            <consortium name="Pathogen Informatics"/>
        </authorList>
    </citation>
    <scope>NUCLEOTIDE SEQUENCE [LARGE SCALE GENOMIC DNA]</scope>
    <source>
        <strain evidence="14">PowCR01</strain>
    </source>
</reference>
<organism evidence="14 15">
    <name type="scientific">Plasmodium ovale</name>
    <name type="common">malaria parasite P. ovale</name>
    <dbReference type="NCBI Taxonomy" id="36330"/>
    <lineage>
        <taxon>Eukaryota</taxon>
        <taxon>Sar</taxon>
        <taxon>Alveolata</taxon>
        <taxon>Apicomplexa</taxon>
        <taxon>Aconoidasida</taxon>
        <taxon>Haemosporida</taxon>
        <taxon>Plasmodiidae</taxon>
        <taxon>Plasmodium</taxon>
        <taxon>Plasmodium (Plasmodium)</taxon>
    </lineage>
</organism>
<evidence type="ECO:0000256" key="9">
    <source>
        <dbReference type="ARBA" id="ARBA00047783"/>
    </source>
</evidence>
<evidence type="ECO:0000313" key="15">
    <source>
        <dbReference type="Proteomes" id="UP000243200"/>
    </source>
</evidence>
<dbReference type="EC" id="2.1.1.228" evidence="10"/>
<dbReference type="InterPro" id="IPR029063">
    <property type="entry name" value="SAM-dependent_MTases_sf"/>
</dbReference>
<keyword evidence="6 10" id="KW-0819">tRNA processing</keyword>
<comment type="similarity">
    <text evidence="10">Belongs to the TRM5 / TYW2 family.</text>
</comment>
<evidence type="ECO:0000256" key="7">
    <source>
        <dbReference type="ARBA" id="ARBA00023128"/>
    </source>
</evidence>
<dbReference type="InterPro" id="IPR056744">
    <property type="entry name" value="TRM5/TYW2-like_N"/>
</dbReference>
<keyword evidence="4 10" id="KW-0808">Transferase</keyword>
<feature type="binding site" evidence="10">
    <location>
        <begin position="479"/>
        <end position="480"/>
    </location>
    <ligand>
        <name>S-adenosyl-L-methionine</name>
        <dbReference type="ChEBI" id="CHEBI:59789"/>
    </ligand>
</feature>
<keyword evidence="12" id="KW-0732">Signal</keyword>
<sequence length="784" mass="90625">MSLKFLFFTYLLSINYVSLLKKKKSIYYFENMSPLSIKSLNDVKEKLKYKKKTYCLLVNKYKANEILKNKYVKFWLLSVYKFPSVLLYEDYKEALLVPQEDSDENAKNILASIYSYFESIPSEEKINQGEHDCKSERRDTISQTLGTVGGNSPLSDSPSEADCRIIPLNEYFDKIVGELFLNKGRITTEKELLFHGDSAISIGKEEKCYENKTCRVNSYTNSGVIRNDDENDLKKKNIINNDNFYEINEEDIKRDINELGEEREDIVENMYNANKITYLEELYKIIKKENIKLEMITLHFGYENMNTSEILRKIFPSISEIIHKFEIIGHIAHLNFCDKLESCKKIIAEIILDKNKSIKTVINKKDILNNLHRTFTIELLAGEKNYITELKENNIKVKLNYELMYWNSKLKKERDRIYSIVGNNSIIVDVFAGVGIFSLQLSKKSCLCFSNDINEHAYNYMNINIHLNKRKNILTYNLDGREFLEKIFDLNIFSKGNSPISISVDKQNMKNISVDVLNSSDHDIFQKIMKKRKNEHLVRTTGKSAHEGDLLGKKKKNNQLSLINAEAGETYENGAVDETCENGAADEKEGPIDAASYDHTCYTDNKCNQMGDNNLLTGNETKININFSGQNVTSVDTSAASNNPCNNLQKGSPDNGDNSNTVSKDEVQHVKNASSEEPFSVDINLNIYNDVHVLMNLPQTALDFLDVFKKLKKKKKEEIDKMRNIFIHCYYFSKPEFFYEHAERNILLHFQALPKEMKITEIRKVSPNKLMYVVEFNLKELLEK</sequence>
<dbReference type="Pfam" id="PF02475">
    <property type="entry name" value="TRM5-TYW2_MTfase"/>
    <property type="match status" value="1"/>
</dbReference>
<dbReference type="VEuPathDB" id="PlasmoDB:POWCR01_070016400"/>
<comment type="subunit">
    <text evidence="10">Monomer.</text>
</comment>
<dbReference type="GO" id="GO:0005759">
    <property type="term" value="C:mitochondrial matrix"/>
    <property type="evidence" value="ECO:0007669"/>
    <property type="project" value="UniProtKB-SubCell"/>
</dbReference>
<evidence type="ECO:0000256" key="11">
    <source>
        <dbReference type="SAM" id="MobiDB-lite"/>
    </source>
</evidence>
<evidence type="ECO:0000256" key="6">
    <source>
        <dbReference type="ARBA" id="ARBA00022694"/>
    </source>
</evidence>
<comment type="subcellular location">
    <subcellularLocation>
        <location evidence="10">Mitochondrion matrix</location>
    </subcellularLocation>
    <subcellularLocation>
        <location evidence="10">Nucleus</location>
    </subcellularLocation>
    <subcellularLocation>
        <location evidence="10">Cytoplasm</location>
    </subcellularLocation>
    <text evidence="10">Predominantly in the mitochondria and in the nucleus.</text>
</comment>
<dbReference type="AlphaFoldDB" id="A0A1C3KQG4"/>
<evidence type="ECO:0000313" key="14">
    <source>
        <dbReference type="EMBL" id="SBT76337.1"/>
    </source>
</evidence>
<comment type="similarity">
    <text evidence="1">Belongs to the class I-like SAM-binding methyltransferase superfamily. TRM5/TYW2 family.</text>
</comment>
<keyword evidence="5 10" id="KW-0949">S-adenosyl-L-methionine</keyword>
<evidence type="ECO:0000259" key="13">
    <source>
        <dbReference type="PROSITE" id="PS51684"/>
    </source>
</evidence>
<dbReference type="GO" id="GO:0052906">
    <property type="term" value="F:tRNA (guanine(37)-N1)-methyltransferase activity"/>
    <property type="evidence" value="ECO:0007669"/>
    <property type="project" value="UniProtKB-UniRule"/>
</dbReference>
<dbReference type="InterPro" id="IPR030382">
    <property type="entry name" value="MeTrfase_TRM5/TYW2"/>
</dbReference>
<dbReference type="SUPFAM" id="SSF53335">
    <property type="entry name" value="S-adenosyl-L-methionine-dependent methyltransferases"/>
    <property type="match status" value="1"/>
</dbReference>
<keyword evidence="7 10" id="KW-0496">Mitochondrion</keyword>
<evidence type="ECO:0000256" key="5">
    <source>
        <dbReference type="ARBA" id="ARBA00022691"/>
    </source>
</evidence>
<feature type="region of interest" description="Disordered" evidence="11">
    <location>
        <begin position="634"/>
        <end position="662"/>
    </location>
</feature>